<evidence type="ECO:0000313" key="2">
    <source>
        <dbReference type="Proteomes" id="UP000320055"/>
    </source>
</evidence>
<dbReference type="EMBL" id="CAACVJ010000188">
    <property type="protein sequence ID" value="VEP14488.1"/>
    <property type="molecule type" value="Genomic_DNA"/>
</dbReference>
<dbReference type="Proteomes" id="UP000320055">
    <property type="component" value="Unassembled WGS sequence"/>
</dbReference>
<accession>A0A563VSS2</accession>
<evidence type="ECO:0000313" key="1">
    <source>
        <dbReference type="EMBL" id="VEP14488.1"/>
    </source>
</evidence>
<reference evidence="1 2" key="1">
    <citation type="submission" date="2019-01" db="EMBL/GenBank/DDBJ databases">
        <authorList>
            <person name="Brito A."/>
        </authorList>
    </citation>
    <scope>NUCLEOTIDE SEQUENCE [LARGE SCALE GENOMIC DNA]</scope>
    <source>
        <strain evidence="1">1</strain>
    </source>
</reference>
<dbReference type="RefSeq" id="WP_144873118.1">
    <property type="nucleotide sequence ID" value="NZ_LR214011.1"/>
</dbReference>
<gene>
    <name evidence="1" type="ORF">H1P_2680010</name>
</gene>
<protein>
    <submittedName>
        <fullName evidence="1">Uncharacterized protein</fullName>
    </submittedName>
</protein>
<proteinExistence type="predicted"/>
<keyword evidence="2" id="KW-1185">Reference proteome</keyword>
<sequence length="70" mass="8493">MAYTPKSAAHPQSSDKQILYCKKYYLELQERHPEWKAFEEERRSPEYSQAKQEAKARIRDILKYKGRCRQ</sequence>
<name>A0A563VSS2_9CYAN</name>
<organism evidence="1 2">
    <name type="scientific">Hyella patelloides LEGE 07179</name>
    <dbReference type="NCBI Taxonomy" id="945734"/>
    <lineage>
        <taxon>Bacteria</taxon>
        <taxon>Bacillati</taxon>
        <taxon>Cyanobacteriota</taxon>
        <taxon>Cyanophyceae</taxon>
        <taxon>Pleurocapsales</taxon>
        <taxon>Hyellaceae</taxon>
        <taxon>Hyella</taxon>
    </lineage>
</organism>
<dbReference type="AlphaFoldDB" id="A0A563VSS2"/>